<evidence type="ECO:0000259" key="1">
    <source>
        <dbReference type="Pfam" id="PF03288"/>
    </source>
</evidence>
<dbReference type="STRING" id="2754.EH55_09010"/>
<reference evidence="2 3" key="1">
    <citation type="submission" date="2014-04" db="EMBL/GenBank/DDBJ databases">
        <title>Draft Genome Sequence of Synergistes jonesii.</title>
        <authorList>
            <person name="Coil D.A."/>
            <person name="Eisen J.A."/>
            <person name="Holland-Moritz H.E."/>
        </authorList>
    </citation>
    <scope>NUCLEOTIDE SEQUENCE [LARGE SCALE GENOMIC DNA]</scope>
    <source>
        <strain evidence="2 3">78-1</strain>
    </source>
</reference>
<sequence length="223" mass="25863">MSGLVEPFQRIRLYSSILNISSETQTDVKGAESTFKQLVVGDAVNGCYKGRDFIEFRTRAKFISACNDYIKSRDVTTGFLRRICFVNFNARFVDEPGPGELKADRQLTSKLIEELPGIFNWAYAGYKILRKVRQFSMPDDQKDTLDNFARDVNPVVSFIEDEILPGEYERARLYEIYTSWCKQCGHMPLSRSAFIRRLKTTMTQLKRRFEETKSGPFRRFIIG</sequence>
<dbReference type="InterPro" id="IPR027417">
    <property type="entry name" value="P-loop_NTPase"/>
</dbReference>
<dbReference type="Gene3D" id="3.40.50.300">
    <property type="entry name" value="P-loop containing nucleotide triphosphate hydrolases"/>
    <property type="match status" value="1"/>
</dbReference>
<dbReference type="EMBL" id="JMKI01000042">
    <property type="protein sequence ID" value="KEJ91593.1"/>
    <property type="molecule type" value="Genomic_DNA"/>
</dbReference>
<gene>
    <name evidence="2" type="ORF">EH55_09010</name>
</gene>
<dbReference type="InterPro" id="IPR004968">
    <property type="entry name" value="DNA_primase/NTPase_C"/>
</dbReference>
<dbReference type="eggNOG" id="COG3378">
    <property type="taxonomic scope" value="Bacteria"/>
</dbReference>
<keyword evidence="3" id="KW-1185">Reference proteome</keyword>
<organism evidence="2 3">
    <name type="scientific">Synergistes jonesii</name>
    <dbReference type="NCBI Taxonomy" id="2754"/>
    <lineage>
        <taxon>Bacteria</taxon>
        <taxon>Thermotogati</taxon>
        <taxon>Synergistota</taxon>
        <taxon>Synergistia</taxon>
        <taxon>Synergistales</taxon>
        <taxon>Synergistaceae</taxon>
        <taxon>Synergistes</taxon>
    </lineage>
</organism>
<proteinExistence type="predicted"/>
<accession>A0A073IMN2</accession>
<dbReference type="Proteomes" id="UP000027665">
    <property type="component" value="Unassembled WGS sequence"/>
</dbReference>
<evidence type="ECO:0000313" key="2">
    <source>
        <dbReference type="EMBL" id="KEJ91593.1"/>
    </source>
</evidence>
<feature type="domain" description="DNA primase/nucleoside triphosphatase C-terminal" evidence="1">
    <location>
        <begin position="151"/>
        <end position="213"/>
    </location>
</feature>
<name>A0A073IMN2_9BACT</name>
<dbReference type="NCBIfam" id="TIGR01613">
    <property type="entry name" value="primase_Cterm"/>
    <property type="match status" value="1"/>
</dbReference>
<comment type="caution">
    <text evidence="2">The sequence shown here is derived from an EMBL/GenBank/DDBJ whole genome shotgun (WGS) entry which is preliminary data.</text>
</comment>
<dbReference type="InterPro" id="IPR006500">
    <property type="entry name" value="Helicase_put_C_phage/plasmid"/>
</dbReference>
<evidence type="ECO:0000313" key="3">
    <source>
        <dbReference type="Proteomes" id="UP000027665"/>
    </source>
</evidence>
<protein>
    <recommendedName>
        <fullName evidence="1">DNA primase/nucleoside triphosphatase C-terminal domain-containing protein</fullName>
    </recommendedName>
</protein>
<dbReference type="AlphaFoldDB" id="A0A073IMN2"/>
<dbReference type="Pfam" id="PF03288">
    <property type="entry name" value="Pox_D5"/>
    <property type="match status" value="1"/>
</dbReference>